<reference evidence="1" key="1">
    <citation type="submission" date="2020-05" db="EMBL/GenBank/DDBJ databases">
        <authorList>
            <person name="Chiriac C."/>
            <person name="Salcher M."/>
            <person name="Ghai R."/>
            <person name="Kavagutti S V."/>
        </authorList>
    </citation>
    <scope>NUCLEOTIDE SEQUENCE</scope>
</reference>
<organism evidence="1">
    <name type="scientific">uncultured Caudovirales phage</name>
    <dbReference type="NCBI Taxonomy" id="2100421"/>
    <lineage>
        <taxon>Viruses</taxon>
        <taxon>Duplodnaviria</taxon>
        <taxon>Heunggongvirae</taxon>
        <taxon>Uroviricota</taxon>
        <taxon>Caudoviricetes</taxon>
        <taxon>Peduoviridae</taxon>
        <taxon>Maltschvirus</taxon>
        <taxon>Maltschvirus maltsch</taxon>
    </lineage>
</organism>
<dbReference type="EMBL" id="LR797536">
    <property type="protein sequence ID" value="CAB4223475.1"/>
    <property type="molecule type" value="Genomic_DNA"/>
</dbReference>
<evidence type="ECO:0000313" key="1">
    <source>
        <dbReference type="EMBL" id="CAB4176087.1"/>
    </source>
</evidence>
<dbReference type="EMBL" id="LR797367">
    <property type="protein sequence ID" value="CAB4210377.1"/>
    <property type="molecule type" value="Genomic_DNA"/>
</dbReference>
<proteinExistence type="predicted"/>
<gene>
    <name evidence="2" type="ORF">UFOVP1425_6</name>
    <name evidence="3" type="ORF">UFOVP1672_68</name>
    <name evidence="1" type="ORF">UFOVP988_6</name>
</gene>
<name>A0A6J5PZU9_9CAUD</name>
<sequence length="60" mass="6909">MLTMKSSPANDKSDSAYLWQHYLIACAKYEKDQSFENFMNKFDAHRAWSKVFVGASNGQN</sequence>
<dbReference type="EMBL" id="LR796943">
    <property type="protein sequence ID" value="CAB4176087.1"/>
    <property type="molecule type" value="Genomic_DNA"/>
</dbReference>
<evidence type="ECO:0000313" key="3">
    <source>
        <dbReference type="EMBL" id="CAB4223475.1"/>
    </source>
</evidence>
<protein>
    <submittedName>
        <fullName evidence="1">Uncharacterized protein</fullName>
    </submittedName>
</protein>
<evidence type="ECO:0000313" key="2">
    <source>
        <dbReference type="EMBL" id="CAB4210377.1"/>
    </source>
</evidence>
<accession>A0A6J5PZU9</accession>